<reference evidence="2" key="1">
    <citation type="submission" date="2020-08" db="EMBL/GenBank/DDBJ databases">
        <title>Multicomponent nature underlies the extraordinary mechanical properties of spider dragline silk.</title>
        <authorList>
            <person name="Kono N."/>
            <person name="Nakamura H."/>
            <person name="Mori M."/>
            <person name="Yoshida Y."/>
            <person name="Ohtoshi R."/>
            <person name="Malay A.D."/>
            <person name="Moran D.A.P."/>
            <person name="Tomita M."/>
            <person name="Numata K."/>
            <person name="Arakawa K."/>
        </authorList>
    </citation>
    <scope>NUCLEOTIDE SEQUENCE</scope>
</reference>
<dbReference type="EMBL" id="BMAV01013083">
    <property type="protein sequence ID" value="GFY60299.1"/>
    <property type="molecule type" value="Genomic_DNA"/>
</dbReference>
<name>A0A8X6XX43_9ARAC</name>
<organism evidence="2 3">
    <name type="scientific">Trichonephila inaurata madagascariensis</name>
    <dbReference type="NCBI Taxonomy" id="2747483"/>
    <lineage>
        <taxon>Eukaryota</taxon>
        <taxon>Metazoa</taxon>
        <taxon>Ecdysozoa</taxon>
        <taxon>Arthropoda</taxon>
        <taxon>Chelicerata</taxon>
        <taxon>Arachnida</taxon>
        <taxon>Araneae</taxon>
        <taxon>Araneomorphae</taxon>
        <taxon>Entelegynae</taxon>
        <taxon>Araneoidea</taxon>
        <taxon>Nephilidae</taxon>
        <taxon>Trichonephila</taxon>
        <taxon>Trichonephila inaurata</taxon>
    </lineage>
</organism>
<dbReference type="AlphaFoldDB" id="A0A8X6XX43"/>
<gene>
    <name evidence="2" type="ORF">TNIN_83091</name>
</gene>
<sequence>MDTSLESNTSSYPATPNTTVMQPPNIDDLWTQFSNLHTSPRHRPPPPITIDNVEDTAQVLKRLQTLTNQKLKGRVIGWGLRVYPETPAAPNSKPDRQ</sequence>
<protein>
    <submittedName>
        <fullName evidence="2">Uncharacterized protein</fullName>
    </submittedName>
</protein>
<feature type="region of interest" description="Disordered" evidence="1">
    <location>
        <begin position="1"/>
        <end position="26"/>
    </location>
</feature>
<dbReference type="OrthoDB" id="10502727at2759"/>
<keyword evidence="3" id="KW-1185">Reference proteome</keyword>
<evidence type="ECO:0000256" key="1">
    <source>
        <dbReference type="SAM" id="MobiDB-lite"/>
    </source>
</evidence>
<proteinExistence type="predicted"/>
<feature type="compositionally biased region" description="Polar residues" evidence="1">
    <location>
        <begin position="1"/>
        <end position="22"/>
    </location>
</feature>
<accession>A0A8X6XX43</accession>
<comment type="caution">
    <text evidence="2">The sequence shown here is derived from an EMBL/GenBank/DDBJ whole genome shotgun (WGS) entry which is preliminary data.</text>
</comment>
<dbReference type="Proteomes" id="UP000886998">
    <property type="component" value="Unassembled WGS sequence"/>
</dbReference>
<evidence type="ECO:0000313" key="3">
    <source>
        <dbReference type="Proteomes" id="UP000886998"/>
    </source>
</evidence>
<evidence type="ECO:0000313" key="2">
    <source>
        <dbReference type="EMBL" id="GFY60299.1"/>
    </source>
</evidence>